<dbReference type="InterPro" id="IPR014001">
    <property type="entry name" value="Helicase_ATP-bd"/>
</dbReference>
<dbReference type="InterPro" id="IPR050742">
    <property type="entry name" value="Helicase_Restrict-Modif_Enz"/>
</dbReference>
<name>I9KVG0_9THEO</name>
<dbReference type="Pfam" id="PF19778">
    <property type="entry name" value="RE_endonuc"/>
    <property type="match status" value="1"/>
</dbReference>
<organism evidence="3 4">
    <name type="scientific">Thermoanaerobacter siderophilus SR4</name>
    <dbReference type="NCBI Taxonomy" id="880478"/>
    <lineage>
        <taxon>Bacteria</taxon>
        <taxon>Bacillati</taxon>
        <taxon>Bacillota</taxon>
        <taxon>Clostridia</taxon>
        <taxon>Thermoanaerobacterales</taxon>
        <taxon>Thermoanaerobacteraceae</taxon>
        <taxon>Thermoanaerobacter</taxon>
    </lineage>
</organism>
<evidence type="ECO:0000313" key="3">
    <source>
        <dbReference type="EMBL" id="EIW01004.1"/>
    </source>
</evidence>
<dbReference type="Proteomes" id="UP000005110">
    <property type="component" value="Chromosome"/>
</dbReference>
<keyword evidence="3" id="KW-0255">Endonuclease</keyword>
<dbReference type="SUPFAM" id="SSF52540">
    <property type="entry name" value="P-loop containing nucleoside triphosphate hydrolases"/>
    <property type="match status" value="1"/>
</dbReference>
<feature type="coiled-coil region" evidence="1">
    <location>
        <begin position="840"/>
        <end position="867"/>
    </location>
</feature>
<dbReference type="AlphaFoldDB" id="I9KVG0"/>
<evidence type="ECO:0000313" key="4">
    <source>
        <dbReference type="Proteomes" id="UP000005110"/>
    </source>
</evidence>
<dbReference type="SMART" id="SM00487">
    <property type="entry name" value="DEXDc"/>
    <property type="match status" value="1"/>
</dbReference>
<gene>
    <name evidence="3" type="ORF">ThesiDRAFT1_2146</name>
</gene>
<dbReference type="InterPro" id="IPR045572">
    <property type="entry name" value="RE_endonuc_C"/>
</dbReference>
<feature type="domain" description="Helicase ATP-binding" evidence="2">
    <location>
        <begin position="65"/>
        <end position="278"/>
    </location>
</feature>
<dbReference type="GO" id="GO:0003677">
    <property type="term" value="F:DNA binding"/>
    <property type="evidence" value="ECO:0007669"/>
    <property type="project" value="InterPro"/>
</dbReference>
<reference evidence="3 4" key="1">
    <citation type="submission" date="2012-02" db="EMBL/GenBank/DDBJ databases">
        <title>Improved High-Quality Draft sequence of Thermoanaerobacter siderophilus SR4.</title>
        <authorList>
            <consortium name="US DOE Joint Genome Institute"/>
            <person name="Lucas S."/>
            <person name="Han J."/>
            <person name="Lapidus A."/>
            <person name="Cheng J.-F."/>
            <person name="Goodwin L."/>
            <person name="Pitluck S."/>
            <person name="Peters L."/>
            <person name="Detter J.C."/>
            <person name="Han C."/>
            <person name="Tapia R."/>
            <person name="Land M."/>
            <person name="Hauser L."/>
            <person name="Kyrpides N."/>
            <person name="Ivanova N."/>
            <person name="Pagani I."/>
            <person name="Hemme C."/>
            <person name="Woyke T."/>
        </authorList>
    </citation>
    <scope>NUCLEOTIDE SEQUENCE [LARGE SCALE GENOMIC DNA]</scope>
    <source>
        <strain evidence="3 4">SR4</strain>
    </source>
</reference>
<dbReference type="InterPro" id="IPR027417">
    <property type="entry name" value="P-loop_NTPase"/>
</dbReference>
<dbReference type="Gene3D" id="3.40.50.300">
    <property type="entry name" value="P-loop containing nucleotide triphosphate hydrolases"/>
    <property type="match status" value="1"/>
</dbReference>
<proteinExistence type="predicted"/>
<dbReference type="HOGENOM" id="CLU_155950_0_0_9"/>
<dbReference type="EMBL" id="CM001486">
    <property type="protein sequence ID" value="EIW01004.1"/>
    <property type="molecule type" value="Genomic_DNA"/>
</dbReference>
<evidence type="ECO:0000256" key="1">
    <source>
        <dbReference type="SAM" id="Coils"/>
    </source>
</evidence>
<dbReference type="PANTHER" id="PTHR47396">
    <property type="entry name" value="TYPE I RESTRICTION ENZYME ECOKI R PROTEIN"/>
    <property type="match status" value="1"/>
</dbReference>
<evidence type="ECO:0000259" key="2">
    <source>
        <dbReference type="SMART" id="SM00487"/>
    </source>
</evidence>
<dbReference type="GO" id="GO:0005829">
    <property type="term" value="C:cytosol"/>
    <property type="evidence" value="ECO:0007669"/>
    <property type="project" value="TreeGrafter"/>
</dbReference>
<dbReference type="GO" id="GO:0005524">
    <property type="term" value="F:ATP binding"/>
    <property type="evidence" value="ECO:0007669"/>
    <property type="project" value="InterPro"/>
</dbReference>
<keyword evidence="3" id="KW-0540">Nuclease</keyword>
<accession>I9KVG0</accession>
<dbReference type="PATRIC" id="fig|880478.3.peg.566"/>
<keyword evidence="3" id="KW-0378">Hydrolase</keyword>
<dbReference type="Pfam" id="PF04851">
    <property type="entry name" value="ResIII"/>
    <property type="match status" value="1"/>
</dbReference>
<protein>
    <submittedName>
        <fullName evidence="3">Restriction endonuclease</fullName>
    </submittedName>
</protein>
<keyword evidence="1" id="KW-0175">Coiled coil</keyword>
<dbReference type="PANTHER" id="PTHR47396:SF1">
    <property type="entry name" value="ATP-DEPENDENT HELICASE IRC3-RELATED"/>
    <property type="match status" value="1"/>
</dbReference>
<keyword evidence="4" id="KW-1185">Reference proteome</keyword>
<dbReference type="GO" id="GO:0015668">
    <property type="term" value="F:type III site-specific deoxyribonuclease activity"/>
    <property type="evidence" value="ECO:0007669"/>
    <property type="project" value="InterPro"/>
</dbReference>
<sequence>MTRKVIFNFDDNLEYQKKAINSVVALFRGQDRELGDVIYRGKTRHIGRISEEIIRNRLDIGRNVILENLREIQTQNMLFPSPDLQPIYNFSIEMETGTGKTYVYLRTILELYKNYNFLKFIIVVPTVAIRKGVEKNIEILKEHLKTLYDLDISNYAFVYDSNNLNKLMDFVEARDLRIVIMNIQAFNKDSNKIRREDERGRVLWDLIKYTKPIVIIDEPQRLEGNGKKKSASLKAIEELDPLFILRYSATHKKLYHQVYKLDSYQAYKQDLVKKIEVKTVYGNISKDYPYVRYIEFTRDLKAKIEIFYREPGGQVKLRTFNVQKGVSLYELSGELSQYKDMIVLEDPHKINGLKIGYKEGILILKEGENNYNLDELDLIRILIRLTIQTHLTKQLKILEKGYKIKVLSLFFIDRVKNFRDSEAPDGRGIYARIFDEEYEKVIKDPRYNELFKKYPDLFPEYKNVQKVREGYFARDKKNNETEIEDWDWGKDELEVKAKSQEDIERGIQLILEKKDELISFDEPLAFIFSHSALREGWDNPNVFQLCTLKKGSSEIAKKQEIGRGLRLPVDIYGNRCFDSEINVLTVIANDYYDHFAEALQKDFRLEEGLDQEEVTFEVIYQTLADAGIPEEFLVADTVEAFRTELINAGIINAKTNQLTKDAAEIIYYDFTNAILQPYQEAIKEKFIENMKAKGSKRIEIKNGDEEPVENGYHSFVTEKEFQKLLAELRERINKRTIYHVNIDKEEFIKQSIEEINKHLTNKFIYRQYEIATGGIDFKKSNELQIHDPAKFTINLGIEEIENNKSDFEIINYLMHQTFLPRKALIRIYSALENKILLQKQEILDEVIKILQNKLNEFQAKNIEYEVLDGVVFEEKNIFAVDEIEQWMLNESAKKAYKTKEEYRKALQKYIRVDSHGEYEFARSLDEDPDVLLFTKLKKGGLVIETPYGNYTPDWAIIHKVDDHKAKLYFIVESKFEKERVNLTDVEKAKIECARKHFATVSSDVVFDWVNSYERFKDIVNRSIQKNNVVKGS</sequence>
<dbReference type="InterPro" id="IPR006935">
    <property type="entry name" value="Helicase/UvrB_N"/>
</dbReference>